<proteinExistence type="predicted"/>
<dbReference type="Proteomes" id="UP000280292">
    <property type="component" value="Unassembled WGS sequence"/>
</dbReference>
<dbReference type="PROSITE" id="PS00041">
    <property type="entry name" value="HTH_ARAC_FAMILY_1"/>
    <property type="match status" value="1"/>
</dbReference>
<evidence type="ECO:0000259" key="7">
    <source>
        <dbReference type="PROSITE" id="PS01124"/>
    </source>
</evidence>
<dbReference type="GO" id="GO:0009893">
    <property type="term" value="P:positive regulation of metabolic process"/>
    <property type="evidence" value="ECO:0007669"/>
    <property type="project" value="UniProtKB-ARBA"/>
</dbReference>
<dbReference type="GO" id="GO:0003700">
    <property type="term" value="F:DNA-binding transcription factor activity"/>
    <property type="evidence" value="ECO:0007669"/>
    <property type="project" value="InterPro"/>
</dbReference>
<comment type="function">
    <text evidence="5">Regulatory protein of the TOL plasmid xyl operons. XylS activates the xylXYZLTEGFJQKIH operon required for the degradation of toluene, m-xylene and p-xylene.</text>
</comment>
<keyword evidence="2" id="KW-0805">Transcription regulation</keyword>
<feature type="compositionally biased region" description="Polar residues" evidence="6">
    <location>
        <begin position="9"/>
        <end position="20"/>
    </location>
</feature>
<evidence type="ECO:0000256" key="5">
    <source>
        <dbReference type="ARBA" id="ARBA00037345"/>
    </source>
</evidence>
<dbReference type="InterPro" id="IPR018062">
    <property type="entry name" value="HTH_AraC-typ_CS"/>
</dbReference>
<evidence type="ECO:0000313" key="8">
    <source>
        <dbReference type="EMBL" id="RML46694.1"/>
    </source>
</evidence>
<name>A0A3M2W5A0_PSESI</name>
<dbReference type="EMBL" id="RBNR01000052">
    <property type="protein sequence ID" value="RML46694.1"/>
    <property type="molecule type" value="Genomic_DNA"/>
</dbReference>
<feature type="region of interest" description="Disordered" evidence="6">
    <location>
        <begin position="1"/>
        <end position="26"/>
    </location>
</feature>
<comment type="subcellular location">
    <subcellularLocation>
        <location evidence="1">Cytoplasm</location>
    </subcellularLocation>
</comment>
<evidence type="ECO:0000256" key="4">
    <source>
        <dbReference type="ARBA" id="ARBA00023163"/>
    </source>
</evidence>
<evidence type="ECO:0000256" key="2">
    <source>
        <dbReference type="ARBA" id="ARBA00023015"/>
    </source>
</evidence>
<feature type="domain" description="HTH araC/xylS-type" evidence="7">
    <location>
        <begin position="272"/>
        <end position="372"/>
    </location>
</feature>
<gene>
    <name evidence="8" type="ORF">ALQ95_100536</name>
</gene>
<dbReference type="PANTHER" id="PTHR46796:SF12">
    <property type="entry name" value="HTH-TYPE DNA-BINDING TRANSCRIPTIONAL ACTIVATOR EUTR"/>
    <property type="match status" value="1"/>
</dbReference>
<evidence type="ECO:0000256" key="3">
    <source>
        <dbReference type="ARBA" id="ARBA00023125"/>
    </source>
</evidence>
<dbReference type="GO" id="GO:0005737">
    <property type="term" value="C:cytoplasm"/>
    <property type="evidence" value="ECO:0007669"/>
    <property type="project" value="UniProtKB-SubCell"/>
</dbReference>
<dbReference type="PANTHER" id="PTHR46796">
    <property type="entry name" value="HTH-TYPE TRANSCRIPTIONAL ACTIVATOR RHAS-RELATED"/>
    <property type="match status" value="1"/>
</dbReference>
<dbReference type="InterPro" id="IPR050204">
    <property type="entry name" value="AraC_XylS_family_regulators"/>
</dbReference>
<reference evidence="8 9" key="1">
    <citation type="submission" date="2018-08" db="EMBL/GenBank/DDBJ databases">
        <title>Recombination of ecologically and evolutionarily significant loci maintains genetic cohesion in the Pseudomonas syringae species complex.</title>
        <authorList>
            <person name="Dillon M."/>
            <person name="Thakur S."/>
            <person name="Almeida R.N.D."/>
            <person name="Weir B.S."/>
            <person name="Guttman D.S."/>
        </authorList>
    </citation>
    <scope>NUCLEOTIDE SEQUENCE [LARGE SCALE GENOMIC DNA]</scope>
    <source>
        <strain evidence="8 9">ICMP 3883</strain>
    </source>
</reference>
<sequence length="376" mass="42523">MRHQVLPYTATNTSRFQQKSAKPRSNRNETCLHLSCDLETYLRARPMNHNNMAINPASNQAAALRHLRRFQTCDIDEHGRNLSGWQVRYDQVTPGGFEGELTEFRSDWLQLVRDRSNQALVKSGMAWKGAIIFALPLSANGPAFCAGHTLQEPSLIVAHGANLPELSTPLQLDALGVAIEEGALAHALERQGSRFEITDLPKCYRLADPTVRTRFAALFDNLLNGEQACLQKLEYDSIRRGIRDAVMLQVLELVAPDEAPPLNPTARKRMVDRARDYALAHLDEPLSILDVCNHIGTSRRKLQYCFQETLGINPVAFLRTLRLNAARRELRESSRVELVQTVAARWGFWHLSRFSSDYRTLFGETPSQTLQRTHLC</sequence>
<accession>A0A3M2W5A0</accession>
<keyword evidence="4" id="KW-0804">Transcription</keyword>
<evidence type="ECO:0000256" key="6">
    <source>
        <dbReference type="SAM" id="MobiDB-lite"/>
    </source>
</evidence>
<comment type="caution">
    <text evidence="8">The sequence shown here is derived from an EMBL/GenBank/DDBJ whole genome shotgun (WGS) entry which is preliminary data.</text>
</comment>
<dbReference type="AlphaFoldDB" id="A0A3M2W5A0"/>
<organism evidence="8 9">
    <name type="scientific">Pseudomonas syringae pv. ribicola</name>
    <dbReference type="NCBI Taxonomy" id="55398"/>
    <lineage>
        <taxon>Bacteria</taxon>
        <taxon>Pseudomonadati</taxon>
        <taxon>Pseudomonadota</taxon>
        <taxon>Gammaproteobacteria</taxon>
        <taxon>Pseudomonadales</taxon>
        <taxon>Pseudomonadaceae</taxon>
        <taxon>Pseudomonas</taxon>
    </lineage>
</organism>
<keyword evidence="3" id="KW-0238">DNA-binding</keyword>
<dbReference type="Pfam" id="PF12833">
    <property type="entry name" value="HTH_18"/>
    <property type="match status" value="1"/>
</dbReference>
<protein>
    <submittedName>
        <fullName evidence="8">AraC family transcriptional regulator</fullName>
    </submittedName>
</protein>
<dbReference type="InterPro" id="IPR009057">
    <property type="entry name" value="Homeodomain-like_sf"/>
</dbReference>
<dbReference type="PROSITE" id="PS01124">
    <property type="entry name" value="HTH_ARAC_FAMILY_2"/>
    <property type="match status" value="1"/>
</dbReference>
<dbReference type="SMART" id="SM00342">
    <property type="entry name" value="HTH_ARAC"/>
    <property type="match status" value="1"/>
</dbReference>
<dbReference type="SUPFAM" id="SSF46689">
    <property type="entry name" value="Homeodomain-like"/>
    <property type="match status" value="2"/>
</dbReference>
<dbReference type="Gene3D" id="1.10.10.60">
    <property type="entry name" value="Homeodomain-like"/>
    <property type="match status" value="1"/>
</dbReference>
<dbReference type="InterPro" id="IPR018060">
    <property type="entry name" value="HTH_AraC"/>
</dbReference>
<dbReference type="GO" id="GO:0043565">
    <property type="term" value="F:sequence-specific DNA binding"/>
    <property type="evidence" value="ECO:0007669"/>
    <property type="project" value="InterPro"/>
</dbReference>
<evidence type="ECO:0000313" key="9">
    <source>
        <dbReference type="Proteomes" id="UP000280292"/>
    </source>
</evidence>
<evidence type="ECO:0000256" key="1">
    <source>
        <dbReference type="ARBA" id="ARBA00004496"/>
    </source>
</evidence>